<feature type="non-terminal residue" evidence="1">
    <location>
        <position position="70"/>
    </location>
</feature>
<dbReference type="Proteomes" id="UP001161247">
    <property type="component" value="Chromosome 7"/>
</dbReference>
<evidence type="ECO:0000313" key="1">
    <source>
        <dbReference type="EMBL" id="CAI9112695.1"/>
    </source>
</evidence>
<accession>A0AAV1DXS9</accession>
<dbReference type="AlphaFoldDB" id="A0AAV1DXS9"/>
<sequence length="70" mass="7352">VDSPEEALEAGNGEKKILQGIEIVGKVDGVVRNALLKDLKAAQGIQVEEIPVVGKEDSSIIRGIEVTATN</sequence>
<proteinExistence type="predicted"/>
<evidence type="ECO:0000313" key="2">
    <source>
        <dbReference type="Proteomes" id="UP001161247"/>
    </source>
</evidence>
<protein>
    <submittedName>
        <fullName evidence="1">OLC1v1013171C1</fullName>
    </submittedName>
</protein>
<feature type="non-terminal residue" evidence="1">
    <location>
        <position position="1"/>
    </location>
</feature>
<organism evidence="1 2">
    <name type="scientific">Oldenlandia corymbosa var. corymbosa</name>
    <dbReference type="NCBI Taxonomy" id="529605"/>
    <lineage>
        <taxon>Eukaryota</taxon>
        <taxon>Viridiplantae</taxon>
        <taxon>Streptophyta</taxon>
        <taxon>Embryophyta</taxon>
        <taxon>Tracheophyta</taxon>
        <taxon>Spermatophyta</taxon>
        <taxon>Magnoliopsida</taxon>
        <taxon>eudicotyledons</taxon>
        <taxon>Gunneridae</taxon>
        <taxon>Pentapetalae</taxon>
        <taxon>asterids</taxon>
        <taxon>lamiids</taxon>
        <taxon>Gentianales</taxon>
        <taxon>Rubiaceae</taxon>
        <taxon>Rubioideae</taxon>
        <taxon>Spermacoceae</taxon>
        <taxon>Hedyotis-Oldenlandia complex</taxon>
        <taxon>Oldenlandia</taxon>
    </lineage>
</organism>
<keyword evidence="2" id="KW-1185">Reference proteome</keyword>
<reference evidence="1" key="1">
    <citation type="submission" date="2023-03" db="EMBL/GenBank/DDBJ databases">
        <authorList>
            <person name="Julca I."/>
        </authorList>
    </citation>
    <scope>NUCLEOTIDE SEQUENCE</scope>
</reference>
<gene>
    <name evidence="1" type="ORF">OLC1_LOCUS19836</name>
</gene>
<dbReference type="EMBL" id="OX459124">
    <property type="protein sequence ID" value="CAI9112695.1"/>
    <property type="molecule type" value="Genomic_DNA"/>
</dbReference>
<name>A0AAV1DXS9_OLDCO</name>